<accession>A0ACB9I5D7</accession>
<proteinExistence type="predicted"/>
<reference evidence="1 2" key="2">
    <citation type="journal article" date="2022" name="Mol. Ecol. Resour.">
        <title>The genomes of chicory, endive, great burdock and yacon provide insights into Asteraceae paleo-polyploidization history and plant inulin production.</title>
        <authorList>
            <person name="Fan W."/>
            <person name="Wang S."/>
            <person name="Wang H."/>
            <person name="Wang A."/>
            <person name="Jiang F."/>
            <person name="Liu H."/>
            <person name="Zhao H."/>
            <person name="Xu D."/>
            <person name="Zhang Y."/>
        </authorList>
    </citation>
    <scope>NUCLEOTIDE SEQUENCE [LARGE SCALE GENOMIC DNA]</scope>
    <source>
        <strain evidence="2">cv. Yunnan</strain>
        <tissue evidence="1">Leaves</tissue>
    </source>
</reference>
<keyword evidence="2" id="KW-1185">Reference proteome</keyword>
<name>A0ACB9I5D7_9ASTR</name>
<comment type="caution">
    <text evidence="1">The sequence shown here is derived from an EMBL/GenBank/DDBJ whole genome shotgun (WGS) entry which is preliminary data.</text>
</comment>
<evidence type="ECO:0000313" key="2">
    <source>
        <dbReference type="Proteomes" id="UP001056120"/>
    </source>
</evidence>
<evidence type="ECO:0000313" key="1">
    <source>
        <dbReference type="EMBL" id="KAI3803453.1"/>
    </source>
</evidence>
<dbReference type="Proteomes" id="UP001056120">
    <property type="component" value="Linkage Group LG10"/>
</dbReference>
<sequence length="145" mass="17013">MKFRQAIDKEKVFSKESPKKPFECVSINKEQNDNSKPMALKSKKSAISKDSDSVEIISFGPNFSPYKSQFEREFSEEMRHFEKHRKRKKALIDWKWDNVVDISSSDYDVELIDMTQSLFESAHSEYDSSDIADSITSFYDVFKNR</sequence>
<organism evidence="1 2">
    <name type="scientific">Smallanthus sonchifolius</name>
    <dbReference type="NCBI Taxonomy" id="185202"/>
    <lineage>
        <taxon>Eukaryota</taxon>
        <taxon>Viridiplantae</taxon>
        <taxon>Streptophyta</taxon>
        <taxon>Embryophyta</taxon>
        <taxon>Tracheophyta</taxon>
        <taxon>Spermatophyta</taxon>
        <taxon>Magnoliopsida</taxon>
        <taxon>eudicotyledons</taxon>
        <taxon>Gunneridae</taxon>
        <taxon>Pentapetalae</taxon>
        <taxon>asterids</taxon>
        <taxon>campanulids</taxon>
        <taxon>Asterales</taxon>
        <taxon>Asteraceae</taxon>
        <taxon>Asteroideae</taxon>
        <taxon>Heliantheae alliance</taxon>
        <taxon>Millerieae</taxon>
        <taxon>Smallanthus</taxon>
    </lineage>
</organism>
<protein>
    <submittedName>
        <fullName evidence="1">Uncharacterized protein</fullName>
    </submittedName>
</protein>
<reference evidence="2" key="1">
    <citation type="journal article" date="2022" name="Mol. Ecol. Resour.">
        <title>The genomes of chicory, endive, great burdock and yacon provide insights into Asteraceae palaeo-polyploidization history and plant inulin production.</title>
        <authorList>
            <person name="Fan W."/>
            <person name="Wang S."/>
            <person name="Wang H."/>
            <person name="Wang A."/>
            <person name="Jiang F."/>
            <person name="Liu H."/>
            <person name="Zhao H."/>
            <person name="Xu D."/>
            <person name="Zhang Y."/>
        </authorList>
    </citation>
    <scope>NUCLEOTIDE SEQUENCE [LARGE SCALE GENOMIC DNA]</scope>
    <source>
        <strain evidence="2">cv. Yunnan</strain>
    </source>
</reference>
<gene>
    <name evidence="1" type="ORF">L1987_31605</name>
</gene>
<dbReference type="EMBL" id="CM042027">
    <property type="protein sequence ID" value="KAI3803453.1"/>
    <property type="molecule type" value="Genomic_DNA"/>
</dbReference>